<dbReference type="STRING" id="230089.VY86_08925"/>
<dbReference type="InterPro" id="IPR007337">
    <property type="entry name" value="RelB/DinJ"/>
</dbReference>
<sequence>MESRIQFRISNETKRLAQQSAERDGVTLSDVCRAFVESLAEGQRKLGEHEQWLKAEVDAAFEKLAAGESQFLSRQETKLRMEKKKAAIRAKRNS</sequence>
<gene>
    <name evidence="1" type="ORF">VY86_08925</name>
</gene>
<dbReference type="Pfam" id="PF04221">
    <property type="entry name" value="RelB"/>
    <property type="match status" value="1"/>
</dbReference>
<accession>A0A0F7LNK8</accession>
<keyword evidence="2" id="KW-1185">Reference proteome</keyword>
<evidence type="ECO:0000313" key="2">
    <source>
        <dbReference type="Proteomes" id="UP000034866"/>
    </source>
</evidence>
<dbReference type="RefSeq" id="WP_046974704.1">
    <property type="nucleotide sequence ID" value="NZ_CAWQPG010000113.1"/>
</dbReference>
<proteinExistence type="predicted"/>
<reference evidence="2" key="2">
    <citation type="submission" date="2015-03" db="EMBL/GenBank/DDBJ databases">
        <title>Genome sequence of Azospirillum thiophilum strain DSM 21654T.</title>
        <authorList>
            <person name="Kwak Y."/>
            <person name="Shin J.-H."/>
        </authorList>
    </citation>
    <scope>NUCLEOTIDE SEQUENCE [LARGE SCALE GENOMIC DNA]</scope>
    <source>
        <strain evidence="2">DSM 15199</strain>
    </source>
</reference>
<protein>
    <submittedName>
        <fullName evidence="1">Damage-inducible protein J</fullName>
    </submittedName>
</protein>
<dbReference type="EMBL" id="CP011104">
    <property type="protein sequence ID" value="AKH63447.1"/>
    <property type="molecule type" value="Genomic_DNA"/>
</dbReference>
<dbReference type="Proteomes" id="UP000034866">
    <property type="component" value="Chromosome"/>
</dbReference>
<evidence type="ECO:0000313" key="1">
    <source>
        <dbReference type="EMBL" id="AKH63447.1"/>
    </source>
</evidence>
<dbReference type="PATRIC" id="fig|230089.6.peg.1979"/>
<organism evidence="1 2">
    <name type="scientific">Photorhabdus thracensis</name>
    <dbReference type="NCBI Taxonomy" id="230089"/>
    <lineage>
        <taxon>Bacteria</taxon>
        <taxon>Pseudomonadati</taxon>
        <taxon>Pseudomonadota</taxon>
        <taxon>Gammaproteobacteria</taxon>
        <taxon>Enterobacterales</taxon>
        <taxon>Morganellaceae</taxon>
        <taxon>Photorhabdus</taxon>
    </lineage>
</organism>
<dbReference type="OrthoDB" id="6485518at2"/>
<dbReference type="AlphaFoldDB" id="A0A0F7LNK8"/>
<reference evidence="1 2" key="1">
    <citation type="journal article" date="2015" name="J. Biotechnol.">
        <title>Complete genome sequence of Photorhabdus temperata subsp. thracensis 39-8(T), an entomopathogenic bacterium for the improved commercial bioinsecticide.</title>
        <authorList>
            <person name="Kwak Y."/>
            <person name="Shin J.H."/>
        </authorList>
    </citation>
    <scope>NUCLEOTIDE SEQUENCE [LARGE SCALE GENOMIC DNA]</scope>
    <source>
        <strain evidence="1 2">DSM 15199</strain>
    </source>
</reference>
<name>A0A0F7LNK8_9GAMM</name>
<dbReference type="KEGG" id="ptt:VY86_08925"/>